<dbReference type="GO" id="GO:0003677">
    <property type="term" value="F:DNA binding"/>
    <property type="evidence" value="ECO:0007669"/>
    <property type="project" value="UniProtKB-KW"/>
</dbReference>
<dbReference type="SMART" id="SM00100">
    <property type="entry name" value="cNMP"/>
    <property type="match status" value="1"/>
</dbReference>
<dbReference type="InterPro" id="IPR014710">
    <property type="entry name" value="RmlC-like_jellyroll"/>
</dbReference>
<dbReference type="Pfam" id="PF13545">
    <property type="entry name" value="HTH_Crp_2"/>
    <property type="match status" value="1"/>
</dbReference>
<dbReference type="EMBL" id="QLTA01000040">
    <property type="protein sequence ID" value="RAR77072.1"/>
    <property type="molecule type" value="Genomic_DNA"/>
</dbReference>
<comment type="caution">
    <text evidence="6">The sequence shown here is derived from an EMBL/GenBank/DDBJ whole genome shotgun (WGS) entry which is preliminary data.</text>
</comment>
<evidence type="ECO:0000313" key="6">
    <source>
        <dbReference type="EMBL" id="RAR77072.1"/>
    </source>
</evidence>
<dbReference type="PROSITE" id="PS50042">
    <property type="entry name" value="CNMP_BINDING_3"/>
    <property type="match status" value="1"/>
</dbReference>
<evidence type="ECO:0000256" key="3">
    <source>
        <dbReference type="ARBA" id="ARBA00023163"/>
    </source>
</evidence>
<proteinExistence type="predicted"/>
<dbReference type="Gene3D" id="1.10.10.10">
    <property type="entry name" value="Winged helix-like DNA-binding domain superfamily/Winged helix DNA-binding domain"/>
    <property type="match status" value="1"/>
</dbReference>
<dbReference type="SUPFAM" id="SSF46785">
    <property type="entry name" value="Winged helix' DNA-binding domain"/>
    <property type="match status" value="1"/>
</dbReference>
<dbReference type="InterPro" id="IPR000595">
    <property type="entry name" value="cNMP-bd_dom"/>
</dbReference>
<dbReference type="PROSITE" id="PS51063">
    <property type="entry name" value="HTH_CRP_2"/>
    <property type="match status" value="1"/>
</dbReference>
<feature type="domain" description="Cyclic nucleotide-binding" evidence="4">
    <location>
        <begin position="57"/>
        <end position="113"/>
    </location>
</feature>
<dbReference type="SUPFAM" id="SSF51206">
    <property type="entry name" value="cAMP-binding domain-like"/>
    <property type="match status" value="1"/>
</dbReference>
<dbReference type="GO" id="GO:0006355">
    <property type="term" value="P:regulation of DNA-templated transcription"/>
    <property type="evidence" value="ECO:0007669"/>
    <property type="project" value="InterPro"/>
</dbReference>
<dbReference type="InterPro" id="IPR036390">
    <property type="entry name" value="WH_DNA-bd_sf"/>
</dbReference>
<feature type="domain" description="HTH crp-type" evidence="5">
    <location>
        <begin position="172"/>
        <end position="239"/>
    </location>
</feature>
<evidence type="ECO:0000259" key="5">
    <source>
        <dbReference type="PROSITE" id="PS51063"/>
    </source>
</evidence>
<reference evidence="6 7" key="1">
    <citation type="submission" date="2018-06" db="EMBL/GenBank/DDBJ databases">
        <title>Genomic Encyclopedia of Archaeal and Bacterial Type Strains, Phase II (KMG-II): from individual species to whole genera.</title>
        <authorList>
            <person name="Goeker M."/>
        </authorList>
    </citation>
    <scope>NUCLEOTIDE SEQUENCE [LARGE SCALE GENOMIC DNA]</scope>
    <source>
        <strain evidence="6 7">CFPB 3232</strain>
    </source>
</reference>
<keyword evidence="2" id="KW-0238">DNA-binding</keyword>
<name>A0A328YXY7_9BURK</name>
<keyword evidence="3" id="KW-0804">Transcription</keyword>
<dbReference type="InterPro" id="IPR018490">
    <property type="entry name" value="cNMP-bd_dom_sf"/>
</dbReference>
<evidence type="ECO:0000259" key="4">
    <source>
        <dbReference type="PROSITE" id="PS50042"/>
    </source>
</evidence>
<protein>
    <submittedName>
        <fullName evidence="6">CRP-like cAMP-binding protein</fullName>
    </submittedName>
</protein>
<dbReference type="Pfam" id="PF00027">
    <property type="entry name" value="cNMP_binding"/>
    <property type="match status" value="1"/>
</dbReference>
<dbReference type="InterPro" id="IPR036388">
    <property type="entry name" value="WH-like_DNA-bd_sf"/>
</dbReference>
<evidence type="ECO:0000313" key="7">
    <source>
        <dbReference type="Proteomes" id="UP000248856"/>
    </source>
</evidence>
<dbReference type="Gene3D" id="2.60.120.10">
    <property type="entry name" value="Jelly Rolls"/>
    <property type="match status" value="1"/>
</dbReference>
<accession>A0A328YXY7</accession>
<organism evidence="6 7">
    <name type="scientific">Paracidovorax anthurii</name>
    <dbReference type="NCBI Taxonomy" id="78229"/>
    <lineage>
        <taxon>Bacteria</taxon>
        <taxon>Pseudomonadati</taxon>
        <taxon>Pseudomonadota</taxon>
        <taxon>Betaproteobacteria</taxon>
        <taxon>Burkholderiales</taxon>
        <taxon>Comamonadaceae</taxon>
        <taxon>Paracidovorax</taxon>
    </lineage>
</organism>
<keyword evidence="1" id="KW-0805">Transcription regulation</keyword>
<gene>
    <name evidence="6" type="ORF">AX018_104031</name>
</gene>
<evidence type="ECO:0000256" key="2">
    <source>
        <dbReference type="ARBA" id="ARBA00023125"/>
    </source>
</evidence>
<evidence type="ECO:0000256" key="1">
    <source>
        <dbReference type="ARBA" id="ARBA00023015"/>
    </source>
</evidence>
<dbReference type="InterPro" id="IPR012318">
    <property type="entry name" value="HTH_CRP"/>
</dbReference>
<dbReference type="AlphaFoldDB" id="A0A328YXY7"/>
<keyword evidence="7" id="KW-1185">Reference proteome</keyword>
<sequence>MTAIRLQNPFSPLPNGLSMTLPDPDRKTCNECSSRRQCLVGRQGDASRATWAALRVERRFRKGEVLQRQGEVASSVAVVKVGTALLQRGGPDQVERPVAMAGCGQALGTGALLGTPEDLTWVAVMEGRLCEVPVEPLLRLGGGGAEFLQALLREEAQARARLADWSGLMRMRGVTAQLASALLQLAQLQRSTLVRLPTHTVLASLLATTRETIARCLAQLAQQGAVVRHDRWHCAIARGPLMALLAGQAGPHAPAAMAPAIPAVPLRDIGLPSTLRPARAHGPLASGAAAARA</sequence>
<dbReference type="Proteomes" id="UP000248856">
    <property type="component" value="Unassembled WGS sequence"/>
</dbReference>
<dbReference type="SMART" id="SM00419">
    <property type="entry name" value="HTH_CRP"/>
    <property type="match status" value="1"/>
</dbReference>